<organism evidence="1 2">
    <name type="scientific">Bremerella alba</name>
    <dbReference type="NCBI Taxonomy" id="980252"/>
    <lineage>
        <taxon>Bacteria</taxon>
        <taxon>Pseudomonadati</taxon>
        <taxon>Planctomycetota</taxon>
        <taxon>Planctomycetia</taxon>
        <taxon>Pirellulales</taxon>
        <taxon>Pirellulaceae</taxon>
        <taxon>Bremerella</taxon>
    </lineage>
</organism>
<proteinExistence type="predicted"/>
<name>A0A7V9A871_9BACT</name>
<dbReference type="SUPFAM" id="SSF81301">
    <property type="entry name" value="Nucleotidyltransferase"/>
    <property type="match status" value="1"/>
</dbReference>
<gene>
    <name evidence="1" type="ORF">HOV93_29460</name>
</gene>
<dbReference type="Gene3D" id="3.30.460.40">
    <property type="match status" value="1"/>
</dbReference>
<accession>A0A7V9A871</accession>
<dbReference type="InterPro" id="IPR043519">
    <property type="entry name" value="NT_sf"/>
</dbReference>
<sequence>MSTSNDLIVAARSVIEVLDLLQIPFFVGGSVASSYHGVPRSTIDVDLIADIQERHVLPFFSQIVDEFYADEATIRNAIFNRSCFNLIHLETGFKVDIFINQNREFDRSAFARAKAAPLDAEQQLCVPIASLEDIVLAKLLWYREGDEVSERQWNDVSMLARNNRGQLDQAYLRELADQLAIIDLLHRLFVEVKLDGKPAP</sequence>
<reference evidence="1 2" key="1">
    <citation type="submission" date="2020-05" db="EMBL/GenBank/DDBJ databases">
        <title>Bremerella alba sp. nov., a novel planctomycete isolated from the surface of the macroalga Fucus spiralis.</title>
        <authorList>
            <person name="Godinho O."/>
            <person name="Botelho R."/>
            <person name="Albuquerque L."/>
            <person name="Wiegand S."/>
            <person name="Da Costa M.S."/>
            <person name="Lobo-Da-Cunha A."/>
            <person name="Jogler C."/>
            <person name="Lage O.M."/>
        </authorList>
    </citation>
    <scope>NUCLEOTIDE SEQUENCE [LARGE SCALE GENOMIC DNA]</scope>
    <source>
        <strain evidence="1 2">FF15</strain>
    </source>
</reference>
<protein>
    <submittedName>
        <fullName evidence="1">Uncharacterized protein</fullName>
    </submittedName>
</protein>
<evidence type="ECO:0000313" key="1">
    <source>
        <dbReference type="EMBL" id="MBA2115761.1"/>
    </source>
</evidence>
<comment type="caution">
    <text evidence="1">The sequence shown here is derived from an EMBL/GenBank/DDBJ whole genome shotgun (WGS) entry which is preliminary data.</text>
</comment>
<dbReference type="AlphaFoldDB" id="A0A7V9A871"/>
<dbReference type="EMBL" id="JABRWO010000008">
    <property type="protein sequence ID" value="MBA2115761.1"/>
    <property type="molecule type" value="Genomic_DNA"/>
</dbReference>
<keyword evidence="2" id="KW-1185">Reference proteome</keyword>
<evidence type="ECO:0000313" key="2">
    <source>
        <dbReference type="Proteomes" id="UP000551616"/>
    </source>
</evidence>
<dbReference type="Proteomes" id="UP000551616">
    <property type="component" value="Unassembled WGS sequence"/>
</dbReference>
<dbReference type="RefSeq" id="WP_207397199.1">
    <property type="nucleotide sequence ID" value="NZ_JABRWO010000008.1"/>
</dbReference>